<evidence type="ECO:0000313" key="3">
    <source>
        <dbReference type="Proteomes" id="UP000179102"/>
    </source>
</evidence>
<accession>A0A1F5G445</accession>
<evidence type="ECO:0000313" key="2">
    <source>
        <dbReference type="EMBL" id="OGD86646.1"/>
    </source>
</evidence>
<dbReference type="NCBIfam" id="TIGR02532">
    <property type="entry name" value="IV_pilin_GFxxxE"/>
    <property type="match status" value="1"/>
</dbReference>
<evidence type="ECO:0008006" key="4">
    <source>
        <dbReference type="Google" id="ProtNLM"/>
    </source>
</evidence>
<dbReference type="Proteomes" id="UP000179102">
    <property type="component" value="Unassembled WGS sequence"/>
</dbReference>
<organism evidence="2 3">
    <name type="scientific">Candidatus Curtissbacteria bacterium RIFCSPHIGHO2_01_FULL_41_11</name>
    <dbReference type="NCBI Taxonomy" id="1797711"/>
    <lineage>
        <taxon>Bacteria</taxon>
        <taxon>Candidatus Curtissiibacteriota</taxon>
    </lineage>
</organism>
<keyword evidence="1" id="KW-0812">Transmembrane</keyword>
<comment type="caution">
    <text evidence="2">The sequence shown here is derived from an EMBL/GenBank/DDBJ whole genome shotgun (WGS) entry which is preliminary data.</text>
</comment>
<keyword evidence="1" id="KW-1133">Transmembrane helix</keyword>
<dbReference type="AlphaFoldDB" id="A0A1F5G445"/>
<keyword evidence="1" id="KW-0472">Membrane</keyword>
<proteinExistence type="predicted"/>
<dbReference type="InterPro" id="IPR012902">
    <property type="entry name" value="N_methyl_site"/>
</dbReference>
<dbReference type="EMBL" id="MFAZ01000037">
    <property type="protein sequence ID" value="OGD86646.1"/>
    <property type="molecule type" value="Genomic_DNA"/>
</dbReference>
<reference evidence="2 3" key="1">
    <citation type="journal article" date="2016" name="Nat. Commun.">
        <title>Thousands of microbial genomes shed light on interconnected biogeochemical processes in an aquifer system.</title>
        <authorList>
            <person name="Anantharaman K."/>
            <person name="Brown C.T."/>
            <person name="Hug L.A."/>
            <person name="Sharon I."/>
            <person name="Castelle C.J."/>
            <person name="Probst A.J."/>
            <person name="Thomas B.C."/>
            <person name="Singh A."/>
            <person name="Wilkins M.J."/>
            <person name="Karaoz U."/>
            <person name="Brodie E.L."/>
            <person name="Williams K.H."/>
            <person name="Hubbard S.S."/>
            <person name="Banfield J.F."/>
        </authorList>
    </citation>
    <scope>NUCLEOTIDE SEQUENCE [LARGE SCALE GENOMIC DNA]</scope>
</reference>
<gene>
    <name evidence="2" type="ORF">A2870_00240</name>
</gene>
<feature type="transmembrane region" description="Helical" evidence="1">
    <location>
        <begin position="68"/>
        <end position="90"/>
    </location>
</feature>
<evidence type="ECO:0000256" key="1">
    <source>
        <dbReference type="SAM" id="Phobius"/>
    </source>
</evidence>
<dbReference type="STRING" id="1797711.A2870_00240"/>
<name>A0A1F5G445_9BACT</name>
<protein>
    <recommendedName>
        <fullName evidence="4">Prepilin-type N-terminal cleavage/methylation domain-containing protein</fullName>
    </recommendedName>
</protein>
<sequence>MPVNFIKNGPAKSRPQMTINISVATINVMPKVSAKCKVQSAKPARLTIHYALITNHFKVRPGFTLIEVVLSIFIILAIVTIILIASGSYATSHGSNLQGIAAKIASREMENLRNTPFDSLVNCDPPDGCPITDSDLTKLNSATAKKEFIQNYDSSADMKLVTIQVNWTVNGAPKQSKLETLFYRYGL</sequence>